<dbReference type="PANTHER" id="PTHR11564">
    <property type="entry name" value="SIGNAL RECOGNITION PARTICLE 54K PROTEIN SRP54"/>
    <property type="match status" value="1"/>
</dbReference>
<dbReference type="AlphaFoldDB" id="A0AAE0CUV4"/>
<reference evidence="5" key="1">
    <citation type="journal article" date="2023" name="Plant J.">
        <title>Genome sequences and population genomics provide insights into the demographic history, inbreeding, and mutation load of two 'living fossil' tree species of Dipteronia.</title>
        <authorList>
            <person name="Feng Y."/>
            <person name="Comes H.P."/>
            <person name="Chen J."/>
            <person name="Zhu S."/>
            <person name="Lu R."/>
            <person name="Zhang X."/>
            <person name="Li P."/>
            <person name="Qiu J."/>
            <person name="Olsen K.M."/>
            <person name="Qiu Y."/>
        </authorList>
    </citation>
    <scope>NUCLEOTIDE SEQUENCE</scope>
    <source>
        <strain evidence="5">KIB01</strain>
    </source>
</reference>
<dbReference type="SUPFAM" id="SSF47364">
    <property type="entry name" value="Domain of the SRP/SRP receptor G-proteins"/>
    <property type="match status" value="1"/>
</dbReference>
<evidence type="ECO:0000313" key="6">
    <source>
        <dbReference type="Proteomes" id="UP001280121"/>
    </source>
</evidence>
<dbReference type="GO" id="GO:0030942">
    <property type="term" value="F:endoplasmic reticulum signal peptide binding"/>
    <property type="evidence" value="ECO:0007669"/>
    <property type="project" value="TreeGrafter"/>
</dbReference>
<comment type="caution">
    <text evidence="5">The sequence shown here is derived from an EMBL/GenBank/DDBJ whole genome shotgun (WGS) entry which is preliminary data.</text>
</comment>
<dbReference type="InterPro" id="IPR022941">
    <property type="entry name" value="SRP54"/>
</dbReference>
<dbReference type="InterPro" id="IPR013822">
    <property type="entry name" value="Signal_recog_particl_SRP54_hlx"/>
</dbReference>
<dbReference type="InterPro" id="IPR036225">
    <property type="entry name" value="SRP/SRP_N"/>
</dbReference>
<organism evidence="5 6">
    <name type="scientific">Dipteronia dyeriana</name>
    <dbReference type="NCBI Taxonomy" id="168575"/>
    <lineage>
        <taxon>Eukaryota</taxon>
        <taxon>Viridiplantae</taxon>
        <taxon>Streptophyta</taxon>
        <taxon>Embryophyta</taxon>
        <taxon>Tracheophyta</taxon>
        <taxon>Spermatophyta</taxon>
        <taxon>Magnoliopsida</taxon>
        <taxon>eudicotyledons</taxon>
        <taxon>Gunneridae</taxon>
        <taxon>Pentapetalae</taxon>
        <taxon>rosids</taxon>
        <taxon>malvids</taxon>
        <taxon>Sapindales</taxon>
        <taxon>Sapindaceae</taxon>
        <taxon>Hippocastanoideae</taxon>
        <taxon>Acereae</taxon>
        <taxon>Dipteronia</taxon>
    </lineage>
</organism>
<accession>A0AAE0CUV4</accession>
<evidence type="ECO:0000313" key="5">
    <source>
        <dbReference type="EMBL" id="KAK2663703.1"/>
    </source>
</evidence>
<feature type="domain" description="Signal recognition particle SRP54 helical bundle" evidence="4">
    <location>
        <begin position="2"/>
        <end position="85"/>
    </location>
</feature>
<dbReference type="Gene3D" id="3.40.50.300">
    <property type="entry name" value="P-loop containing nucleotide triphosphate hydrolases"/>
    <property type="match status" value="1"/>
</dbReference>
<evidence type="ECO:0000256" key="1">
    <source>
        <dbReference type="ARBA" id="ARBA00004496"/>
    </source>
</evidence>
<dbReference type="SMART" id="SM00963">
    <property type="entry name" value="SRP54_N"/>
    <property type="match status" value="1"/>
</dbReference>
<dbReference type="Pfam" id="PF00448">
    <property type="entry name" value="SRP54"/>
    <property type="match status" value="1"/>
</dbReference>
<evidence type="ECO:0000259" key="4">
    <source>
        <dbReference type="SMART" id="SM00963"/>
    </source>
</evidence>
<dbReference type="GO" id="GO:0006616">
    <property type="term" value="P:SRP-dependent cotranslational protein targeting to membrane, translocation"/>
    <property type="evidence" value="ECO:0007669"/>
    <property type="project" value="TreeGrafter"/>
</dbReference>
<dbReference type="InterPro" id="IPR042101">
    <property type="entry name" value="SRP54_N_sf"/>
</dbReference>
<dbReference type="GO" id="GO:0005829">
    <property type="term" value="C:cytosol"/>
    <property type="evidence" value="ECO:0007669"/>
    <property type="project" value="TreeGrafter"/>
</dbReference>
<dbReference type="InterPro" id="IPR027417">
    <property type="entry name" value="P-loop_NTPase"/>
</dbReference>
<protein>
    <recommendedName>
        <fullName evidence="4">Signal recognition particle SRP54 helical bundle domain-containing protein</fullName>
    </recommendedName>
</protein>
<dbReference type="Gene3D" id="1.20.120.140">
    <property type="entry name" value="Signal recognition particle SRP54, nucleotide-binding domain"/>
    <property type="match status" value="1"/>
</dbReference>
<dbReference type="GO" id="GO:0005525">
    <property type="term" value="F:GTP binding"/>
    <property type="evidence" value="ECO:0007669"/>
    <property type="project" value="UniProtKB-KW"/>
</dbReference>
<keyword evidence="2" id="KW-0547">Nucleotide-binding</keyword>
<gene>
    <name evidence="5" type="ORF">Ddye_002277</name>
</gene>
<evidence type="ECO:0000256" key="2">
    <source>
        <dbReference type="ARBA" id="ARBA00022741"/>
    </source>
</evidence>
<keyword evidence="3" id="KW-0342">GTP-binding</keyword>
<dbReference type="PANTHER" id="PTHR11564:SF5">
    <property type="entry name" value="SIGNAL RECOGNITION PARTICLE SUBUNIT SRP54"/>
    <property type="match status" value="1"/>
</dbReference>
<dbReference type="Pfam" id="PF02881">
    <property type="entry name" value="SRP54_N"/>
    <property type="match status" value="1"/>
</dbReference>
<dbReference type="Proteomes" id="UP001280121">
    <property type="component" value="Unassembled WGS sequence"/>
</dbReference>
<keyword evidence="6" id="KW-1185">Reference proteome</keyword>
<dbReference type="GO" id="GO:0005786">
    <property type="term" value="C:signal recognition particle, endoplasmic reticulum targeting"/>
    <property type="evidence" value="ECO:0007669"/>
    <property type="project" value="TreeGrafter"/>
</dbReference>
<dbReference type="GO" id="GO:0003924">
    <property type="term" value="F:GTPase activity"/>
    <property type="evidence" value="ECO:0007669"/>
    <property type="project" value="InterPro"/>
</dbReference>
<dbReference type="EMBL" id="JANJYI010000001">
    <property type="protein sequence ID" value="KAK2663703.1"/>
    <property type="molecule type" value="Genomic_DNA"/>
</dbReference>
<dbReference type="GO" id="GO:0008312">
    <property type="term" value="F:7S RNA binding"/>
    <property type="evidence" value="ECO:0007669"/>
    <property type="project" value="TreeGrafter"/>
</dbReference>
<comment type="subcellular location">
    <subcellularLocation>
        <location evidence="1">Cytoplasm</location>
    </subcellularLocation>
</comment>
<sequence>MALAELGETMSRGRQQMFNATTIDEKVMNEFLEEISRALLQSDVPLEFVSDIQTNMKETFNFIGDRSNKFQIIQLAIFDELRRILYPRNPSFIPEKGKASVIMFVGQWSEKTICTKYAYYHLKKGWKPALVCAYTSSAGAFDQLEQNAINAKIPIYERYSIDVDFWMYKKSKQDLDLSCDFKEKEKKKVIGLKFLHGKTPMTRETSTGG</sequence>
<dbReference type="InterPro" id="IPR000897">
    <property type="entry name" value="SRP54_GTPase_dom"/>
</dbReference>
<evidence type="ECO:0000256" key="3">
    <source>
        <dbReference type="ARBA" id="ARBA00023134"/>
    </source>
</evidence>
<proteinExistence type="predicted"/>
<name>A0AAE0CUV4_9ROSI</name>